<gene>
    <name evidence="2" type="ORF">AMK59_2398</name>
</gene>
<feature type="region of interest" description="Disordered" evidence="1">
    <location>
        <begin position="623"/>
        <end position="644"/>
    </location>
</feature>
<evidence type="ECO:0000256" key="1">
    <source>
        <dbReference type="SAM" id="MobiDB-lite"/>
    </source>
</evidence>
<name>A0A0T6BBY0_9SCAR</name>
<dbReference type="PANTHER" id="PTHR33480:SF1">
    <property type="entry name" value="TYR RECOMBINASE DOMAIN-CONTAINING PROTEIN"/>
    <property type="match status" value="1"/>
</dbReference>
<dbReference type="EMBL" id="LJIG01002105">
    <property type="protein sequence ID" value="KRT84835.1"/>
    <property type="molecule type" value="Genomic_DNA"/>
</dbReference>
<sequence length="717" mass="83224">MYTLQRLLCKKVAAQARSALFLQQTLTSIRLTCCVRPVFYDRSNPTRFPWLLTPNTMDAEKRKIPDRRTHKCLFCDAYVYNFATHLQRKHSSEEQVKEILALDKTDFNRKRMIGRLRKEGNFYAGDVVPVQIKKTQMLEANSCGLMPCTHCKGYYARKSLRRHVQRCSFNKSANSTVRKHQCDGHTLMSRHFDPNDVLRTSGVLRSLKPDEISLVAKKDAVVCEVAREYVKYNTGKAFLSMVNRHMRVLARLLIEARRIEKDDALSLLSILHPSKFKTIVKATQIICGYDPVKRAFNVPTLAPHMGTLVRRALNAANSMEAQDGVHSFSLDELNATRRLFNEKWTKELSTESFDLDLDENGLVKPRVISITQDLVKLKTYTDNLILKAKLELQSDAKNHLAYRTLIEGSYCRMLLFNDQSMSEIEQISLELYCNHENDRVVDILEELLLTKKTLLQCLKHFEINGNNVKNGVVLIDKLTEEAMDLVLEYRQHFYETNNQYLFGLPGSDIGIDGYDTFKKHFIIALGDRNDISLFTSKRFRQHLATISQILQMNSDELKQLQRSMGYTITGYTEYNNQPLDVEKIAKLSKMVLFCGNNCPSLYKGCDLDDVDLGNDLIEIDEFDDNEDSEREQTEKCEGSSENEQKSLITVRKDKKMIRRMWTHEEKRIADGHFKKHIEEKLVPKKKEVLQFMEIYKQLFKHRRWETIKAYVCNKSKQ</sequence>
<dbReference type="PANTHER" id="PTHR33480">
    <property type="entry name" value="SET DOMAIN-CONTAINING PROTEIN-RELATED"/>
    <property type="match status" value="1"/>
</dbReference>
<dbReference type="AlphaFoldDB" id="A0A0T6BBY0"/>
<evidence type="ECO:0000313" key="2">
    <source>
        <dbReference type="EMBL" id="KRT84835.1"/>
    </source>
</evidence>
<feature type="compositionally biased region" description="Basic and acidic residues" evidence="1">
    <location>
        <begin position="630"/>
        <end position="644"/>
    </location>
</feature>
<reference evidence="2 3" key="1">
    <citation type="submission" date="2015-09" db="EMBL/GenBank/DDBJ databases">
        <title>Draft genome of the scarab beetle Oryctes borbonicus.</title>
        <authorList>
            <person name="Meyer J.M."/>
            <person name="Markov G.V."/>
            <person name="Baskaran P."/>
            <person name="Herrmann M."/>
            <person name="Sommer R.J."/>
            <person name="Roedelsperger C."/>
        </authorList>
    </citation>
    <scope>NUCLEOTIDE SEQUENCE [LARGE SCALE GENOMIC DNA]</scope>
    <source>
        <strain evidence="2">OB123</strain>
        <tissue evidence="2">Whole animal</tissue>
    </source>
</reference>
<dbReference type="Proteomes" id="UP000051574">
    <property type="component" value="Unassembled WGS sequence"/>
</dbReference>
<proteinExistence type="predicted"/>
<evidence type="ECO:0000313" key="3">
    <source>
        <dbReference type="Proteomes" id="UP000051574"/>
    </source>
</evidence>
<dbReference type="OrthoDB" id="10068710at2759"/>
<comment type="caution">
    <text evidence="2">The sequence shown here is derived from an EMBL/GenBank/DDBJ whole genome shotgun (WGS) entry which is preliminary data.</text>
</comment>
<protein>
    <submittedName>
        <fullName evidence="2">Uncharacterized protein</fullName>
    </submittedName>
</protein>
<accession>A0A0T6BBY0</accession>
<organism evidence="2 3">
    <name type="scientific">Oryctes borbonicus</name>
    <dbReference type="NCBI Taxonomy" id="1629725"/>
    <lineage>
        <taxon>Eukaryota</taxon>
        <taxon>Metazoa</taxon>
        <taxon>Ecdysozoa</taxon>
        <taxon>Arthropoda</taxon>
        <taxon>Hexapoda</taxon>
        <taxon>Insecta</taxon>
        <taxon>Pterygota</taxon>
        <taxon>Neoptera</taxon>
        <taxon>Endopterygota</taxon>
        <taxon>Coleoptera</taxon>
        <taxon>Polyphaga</taxon>
        <taxon>Scarabaeiformia</taxon>
        <taxon>Scarabaeidae</taxon>
        <taxon>Dynastinae</taxon>
        <taxon>Oryctes</taxon>
    </lineage>
</organism>
<keyword evidence="3" id="KW-1185">Reference proteome</keyword>